<reference evidence="1" key="1">
    <citation type="submission" date="2014-09" db="EMBL/GenBank/DDBJ databases">
        <authorList>
            <person name="Magalhaes I.L.F."/>
            <person name="Oliveira U."/>
            <person name="Santos F.R."/>
            <person name="Vidigal T.H.D.A."/>
            <person name="Brescovit A.D."/>
            <person name="Santos A.J."/>
        </authorList>
    </citation>
    <scope>NUCLEOTIDE SEQUENCE</scope>
    <source>
        <tissue evidence="1">Shoot tissue taken approximately 20 cm above the soil surface</tissue>
    </source>
</reference>
<evidence type="ECO:0000313" key="1">
    <source>
        <dbReference type="EMBL" id="JAE39729.1"/>
    </source>
</evidence>
<organism evidence="1">
    <name type="scientific">Arundo donax</name>
    <name type="common">Giant reed</name>
    <name type="synonym">Donax arundinaceus</name>
    <dbReference type="NCBI Taxonomy" id="35708"/>
    <lineage>
        <taxon>Eukaryota</taxon>
        <taxon>Viridiplantae</taxon>
        <taxon>Streptophyta</taxon>
        <taxon>Embryophyta</taxon>
        <taxon>Tracheophyta</taxon>
        <taxon>Spermatophyta</taxon>
        <taxon>Magnoliopsida</taxon>
        <taxon>Liliopsida</taxon>
        <taxon>Poales</taxon>
        <taxon>Poaceae</taxon>
        <taxon>PACMAD clade</taxon>
        <taxon>Arundinoideae</taxon>
        <taxon>Arundineae</taxon>
        <taxon>Arundo</taxon>
    </lineage>
</organism>
<reference evidence="1" key="2">
    <citation type="journal article" date="2015" name="Data Brief">
        <title>Shoot transcriptome of the giant reed, Arundo donax.</title>
        <authorList>
            <person name="Barrero R.A."/>
            <person name="Guerrero F.D."/>
            <person name="Moolhuijzen P."/>
            <person name="Goolsby J.A."/>
            <person name="Tidwell J."/>
            <person name="Bellgard S.E."/>
            <person name="Bellgard M.I."/>
        </authorList>
    </citation>
    <scope>NUCLEOTIDE SEQUENCE</scope>
    <source>
        <tissue evidence="1">Shoot tissue taken approximately 20 cm above the soil surface</tissue>
    </source>
</reference>
<sequence length="35" mass="3807">MPLSCCSSYPFSLLTLKSLSSRSDFSSPRPGKPET</sequence>
<dbReference type="EMBL" id="GBRH01158167">
    <property type="protein sequence ID" value="JAE39729.1"/>
    <property type="molecule type" value="Transcribed_RNA"/>
</dbReference>
<accession>A0A0A9HV81</accession>
<name>A0A0A9HV81_ARUDO</name>
<dbReference type="AlphaFoldDB" id="A0A0A9HV81"/>
<protein>
    <submittedName>
        <fullName evidence="1">Uncharacterized protein</fullName>
    </submittedName>
</protein>
<proteinExistence type="predicted"/>